<dbReference type="Proteomes" id="UP000265566">
    <property type="component" value="Chromosome 5"/>
</dbReference>
<accession>A0A396HPU5</accession>
<evidence type="ECO:0000313" key="1">
    <source>
        <dbReference type="EMBL" id="RHN54521.1"/>
    </source>
</evidence>
<sequence>MAGSTLADFYVFFDKLKYHKPNHLVRNKRMKENLHCTQSQLYVANRIY</sequence>
<reference evidence="2" key="1">
    <citation type="journal article" date="2018" name="Nat. Plants">
        <title>Whole-genome landscape of Medicago truncatula symbiotic genes.</title>
        <authorList>
            <person name="Pecrix Y."/>
            <person name="Staton S.E."/>
            <person name="Sallet E."/>
            <person name="Lelandais-Briere C."/>
            <person name="Moreau S."/>
            <person name="Carrere S."/>
            <person name="Blein T."/>
            <person name="Jardinaud M.F."/>
            <person name="Latrasse D."/>
            <person name="Zouine M."/>
            <person name="Zahm M."/>
            <person name="Kreplak J."/>
            <person name="Mayjonade B."/>
            <person name="Satge C."/>
            <person name="Perez M."/>
            <person name="Cauet S."/>
            <person name="Marande W."/>
            <person name="Chantry-Darmon C."/>
            <person name="Lopez-Roques C."/>
            <person name="Bouchez O."/>
            <person name="Berard A."/>
            <person name="Debelle F."/>
            <person name="Munos S."/>
            <person name="Bendahmane A."/>
            <person name="Berges H."/>
            <person name="Niebel A."/>
            <person name="Buitink J."/>
            <person name="Frugier F."/>
            <person name="Benhamed M."/>
            <person name="Crespi M."/>
            <person name="Gouzy J."/>
            <person name="Gamas P."/>
        </authorList>
    </citation>
    <scope>NUCLEOTIDE SEQUENCE [LARGE SCALE GENOMIC DNA]</scope>
    <source>
        <strain evidence="2">cv. Jemalong A17</strain>
    </source>
</reference>
<dbReference type="AlphaFoldDB" id="A0A396HPU5"/>
<organism evidence="1 2">
    <name type="scientific">Medicago truncatula</name>
    <name type="common">Barrel medic</name>
    <name type="synonym">Medicago tribuloides</name>
    <dbReference type="NCBI Taxonomy" id="3880"/>
    <lineage>
        <taxon>Eukaryota</taxon>
        <taxon>Viridiplantae</taxon>
        <taxon>Streptophyta</taxon>
        <taxon>Embryophyta</taxon>
        <taxon>Tracheophyta</taxon>
        <taxon>Spermatophyta</taxon>
        <taxon>Magnoliopsida</taxon>
        <taxon>eudicotyledons</taxon>
        <taxon>Gunneridae</taxon>
        <taxon>Pentapetalae</taxon>
        <taxon>rosids</taxon>
        <taxon>fabids</taxon>
        <taxon>Fabales</taxon>
        <taxon>Fabaceae</taxon>
        <taxon>Papilionoideae</taxon>
        <taxon>50 kb inversion clade</taxon>
        <taxon>NPAAA clade</taxon>
        <taxon>Hologalegina</taxon>
        <taxon>IRL clade</taxon>
        <taxon>Trifolieae</taxon>
        <taxon>Medicago</taxon>
    </lineage>
</organism>
<dbReference type="Gramene" id="rna29582">
    <property type="protein sequence ID" value="RHN54521.1"/>
    <property type="gene ID" value="gene29582"/>
</dbReference>
<name>A0A396HPU5_MEDTR</name>
<proteinExistence type="predicted"/>
<protein>
    <submittedName>
        <fullName evidence="1">Uncharacterized protein</fullName>
    </submittedName>
</protein>
<gene>
    <name evidence="1" type="ORF">MtrunA17_Chr5g0407841</name>
</gene>
<evidence type="ECO:0000313" key="2">
    <source>
        <dbReference type="Proteomes" id="UP000265566"/>
    </source>
</evidence>
<dbReference type="EMBL" id="PSQE01000005">
    <property type="protein sequence ID" value="RHN54521.1"/>
    <property type="molecule type" value="Genomic_DNA"/>
</dbReference>
<comment type="caution">
    <text evidence="1">The sequence shown here is derived from an EMBL/GenBank/DDBJ whole genome shotgun (WGS) entry which is preliminary data.</text>
</comment>